<dbReference type="InterPro" id="IPR000182">
    <property type="entry name" value="GNAT_dom"/>
</dbReference>
<gene>
    <name evidence="2" type="ORF">PAECIP111802_03387</name>
</gene>
<organism evidence="2 3">
    <name type="scientific">Paenibacillus allorhizosphaerae</name>
    <dbReference type="NCBI Taxonomy" id="2849866"/>
    <lineage>
        <taxon>Bacteria</taxon>
        <taxon>Bacillati</taxon>
        <taxon>Bacillota</taxon>
        <taxon>Bacilli</taxon>
        <taxon>Bacillales</taxon>
        <taxon>Paenibacillaceae</taxon>
        <taxon>Paenibacillus</taxon>
    </lineage>
</organism>
<keyword evidence="3" id="KW-1185">Reference proteome</keyword>
<dbReference type="InterPro" id="IPR027365">
    <property type="entry name" value="GNAT_acetyltra_YdfB-like"/>
</dbReference>
<protein>
    <recommendedName>
        <fullName evidence="1">N-acetyltransferase domain-containing protein</fullName>
    </recommendedName>
</protein>
<dbReference type="PANTHER" id="PTHR31143">
    <property type="match status" value="1"/>
</dbReference>
<feature type="domain" description="N-acetyltransferase" evidence="1">
    <location>
        <begin position="3"/>
        <end position="158"/>
    </location>
</feature>
<dbReference type="PANTHER" id="PTHR31143:SF2">
    <property type="entry name" value="FR47-LIKE DOMAIN-CONTAINING PROTEIN-RELATED"/>
    <property type="match status" value="1"/>
</dbReference>
<dbReference type="Pfam" id="PF12746">
    <property type="entry name" value="GNAT_acetyltran"/>
    <property type="match status" value="1"/>
</dbReference>
<evidence type="ECO:0000313" key="3">
    <source>
        <dbReference type="Proteomes" id="UP000730618"/>
    </source>
</evidence>
<accession>A0ABM8VJ63</accession>
<comment type="caution">
    <text evidence="2">The sequence shown here is derived from an EMBL/GenBank/DDBJ whole genome shotgun (WGS) entry which is preliminary data.</text>
</comment>
<evidence type="ECO:0000259" key="1">
    <source>
        <dbReference type="PROSITE" id="PS51186"/>
    </source>
</evidence>
<reference evidence="2 3" key="1">
    <citation type="submission" date="2021-06" db="EMBL/GenBank/DDBJ databases">
        <authorList>
            <person name="Criscuolo A."/>
        </authorList>
    </citation>
    <scope>NUCLEOTIDE SEQUENCE [LARGE SCALE GENOMIC DNA]</scope>
    <source>
        <strain evidence="3">CIP 111802</strain>
    </source>
</reference>
<proteinExistence type="predicted"/>
<evidence type="ECO:0000313" key="2">
    <source>
        <dbReference type="EMBL" id="CAG7644939.1"/>
    </source>
</evidence>
<dbReference type="PROSITE" id="PS51186">
    <property type="entry name" value="GNAT"/>
    <property type="match status" value="1"/>
</dbReference>
<dbReference type="EMBL" id="CAJVCE010000009">
    <property type="protein sequence ID" value="CAG7644939.1"/>
    <property type="molecule type" value="Genomic_DNA"/>
</dbReference>
<sequence>MNDEVKVDNPIAVPEGYEVIPIDSPLFNIYQDKIDTTYSLLWESDEEYLQKAFGFCLRTNGELASVCNTSFVGGGFIAPDILTLKKHRRTGLATIVCTFYVQKSRELGLTPYWNCDAGNDASNSLAQRLGFIKVCDLPILWWHENPKTIASYLKKYHYSVD</sequence>
<name>A0ABM8VJ63_9BACL</name>
<dbReference type="Proteomes" id="UP000730618">
    <property type="component" value="Unassembled WGS sequence"/>
</dbReference>